<sequence>MVEMVTLRDIAEQVGVSVSSVSLVLNERGRGRVRPEVAAEIRRVAAELGYVPNLLARGLKTKQSLTIGLISDGVASIPFAGQMLAGAQLAAADEGFLLMLIDTVGHPEVEAPAARALLQRNIEALVVAAEFHRDVELPLVPNALPIVVLDGRPKDPGARADWVVPDEVGGARTATERLIAAGHHRIAFCNVTDPVFVARELRRTGYEKALREAGIDVDPALVVEAAVPSAEAGRAAAYELLGRTDRPTAVFCFSDKIAMGFYQVAQQLGLEIPRELSIVGFDNHQFVAESMLPGLTTIQLPHRAMGEWAAQQAIARSRGLTGDSGAPAHRLMPCPLVERLSVAPPG</sequence>
<keyword evidence="3" id="KW-0238">DNA-binding</keyword>
<keyword evidence="2" id="KW-0805">Transcription regulation</keyword>
<evidence type="ECO:0000256" key="4">
    <source>
        <dbReference type="ARBA" id="ARBA00023163"/>
    </source>
</evidence>
<dbReference type="InterPro" id="IPR010982">
    <property type="entry name" value="Lambda_DNA-bd_dom_sf"/>
</dbReference>
<gene>
    <name evidence="6" type="ORF">JOF29_002992</name>
</gene>
<comment type="caution">
    <text evidence="6">The sequence shown here is derived from an EMBL/GenBank/DDBJ whole genome shotgun (WGS) entry which is preliminary data.</text>
</comment>
<proteinExistence type="predicted"/>
<name>A0ABS4UK49_9ACTN</name>
<dbReference type="InterPro" id="IPR028082">
    <property type="entry name" value="Peripla_BP_I"/>
</dbReference>
<evidence type="ECO:0000313" key="7">
    <source>
        <dbReference type="Proteomes" id="UP000755585"/>
    </source>
</evidence>
<dbReference type="SUPFAM" id="SSF53822">
    <property type="entry name" value="Periplasmic binding protein-like I"/>
    <property type="match status" value="1"/>
</dbReference>
<organism evidence="6 7">
    <name type="scientific">Kribbella aluminosa</name>
    <dbReference type="NCBI Taxonomy" id="416017"/>
    <lineage>
        <taxon>Bacteria</taxon>
        <taxon>Bacillati</taxon>
        <taxon>Actinomycetota</taxon>
        <taxon>Actinomycetes</taxon>
        <taxon>Propionibacteriales</taxon>
        <taxon>Kribbellaceae</taxon>
        <taxon>Kribbella</taxon>
    </lineage>
</organism>
<dbReference type="EMBL" id="JAGINT010000001">
    <property type="protein sequence ID" value="MBP2351909.1"/>
    <property type="molecule type" value="Genomic_DNA"/>
</dbReference>
<dbReference type="Proteomes" id="UP000755585">
    <property type="component" value="Unassembled WGS sequence"/>
</dbReference>
<evidence type="ECO:0000259" key="5">
    <source>
        <dbReference type="PROSITE" id="PS50932"/>
    </source>
</evidence>
<dbReference type="PROSITE" id="PS50932">
    <property type="entry name" value="HTH_LACI_2"/>
    <property type="match status" value="1"/>
</dbReference>
<feature type="domain" description="HTH lacI-type" evidence="5">
    <location>
        <begin position="5"/>
        <end position="61"/>
    </location>
</feature>
<evidence type="ECO:0000256" key="1">
    <source>
        <dbReference type="ARBA" id="ARBA00022491"/>
    </source>
</evidence>
<evidence type="ECO:0000256" key="3">
    <source>
        <dbReference type="ARBA" id="ARBA00023125"/>
    </source>
</evidence>
<dbReference type="PANTHER" id="PTHR30146">
    <property type="entry name" value="LACI-RELATED TRANSCRIPTIONAL REPRESSOR"/>
    <property type="match status" value="1"/>
</dbReference>
<dbReference type="SMART" id="SM00354">
    <property type="entry name" value="HTH_LACI"/>
    <property type="match status" value="1"/>
</dbReference>
<evidence type="ECO:0000256" key="2">
    <source>
        <dbReference type="ARBA" id="ARBA00023015"/>
    </source>
</evidence>
<keyword evidence="4" id="KW-0804">Transcription</keyword>
<dbReference type="InterPro" id="IPR000843">
    <property type="entry name" value="HTH_LacI"/>
</dbReference>
<dbReference type="PANTHER" id="PTHR30146:SF148">
    <property type="entry name" value="HTH-TYPE TRANSCRIPTIONAL REPRESSOR PURR-RELATED"/>
    <property type="match status" value="1"/>
</dbReference>
<dbReference type="SUPFAM" id="SSF47413">
    <property type="entry name" value="lambda repressor-like DNA-binding domains"/>
    <property type="match status" value="1"/>
</dbReference>
<dbReference type="PROSITE" id="PS00356">
    <property type="entry name" value="HTH_LACI_1"/>
    <property type="match status" value="1"/>
</dbReference>
<dbReference type="CDD" id="cd01392">
    <property type="entry name" value="HTH_LacI"/>
    <property type="match status" value="1"/>
</dbReference>
<dbReference type="Gene3D" id="1.10.260.40">
    <property type="entry name" value="lambda repressor-like DNA-binding domains"/>
    <property type="match status" value="1"/>
</dbReference>
<accession>A0ABS4UK49</accession>
<dbReference type="Pfam" id="PF13377">
    <property type="entry name" value="Peripla_BP_3"/>
    <property type="match status" value="1"/>
</dbReference>
<protein>
    <submittedName>
        <fullName evidence="6">LacI family transcriptional regulator</fullName>
    </submittedName>
</protein>
<keyword evidence="7" id="KW-1185">Reference proteome</keyword>
<dbReference type="Gene3D" id="3.40.50.2300">
    <property type="match status" value="2"/>
</dbReference>
<dbReference type="InterPro" id="IPR046335">
    <property type="entry name" value="LacI/GalR-like_sensor"/>
</dbReference>
<reference evidence="6 7" key="1">
    <citation type="submission" date="2021-03" db="EMBL/GenBank/DDBJ databases">
        <title>Sequencing the genomes of 1000 actinobacteria strains.</title>
        <authorList>
            <person name="Klenk H.-P."/>
        </authorList>
    </citation>
    <scope>NUCLEOTIDE SEQUENCE [LARGE SCALE GENOMIC DNA]</scope>
    <source>
        <strain evidence="6 7">DSM 18824</strain>
    </source>
</reference>
<keyword evidence="1" id="KW-0678">Repressor</keyword>
<dbReference type="Pfam" id="PF00356">
    <property type="entry name" value="LacI"/>
    <property type="match status" value="1"/>
</dbReference>
<evidence type="ECO:0000313" key="6">
    <source>
        <dbReference type="EMBL" id="MBP2351909.1"/>
    </source>
</evidence>
<dbReference type="CDD" id="cd06288">
    <property type="entry name" value="PBP1_sucrose_transcription_regulator"/>
    <property type="match status" value="1"/>
</dbReference>